<name>A0A6L2PM71_COPFO</name>
<dbReference type="EMBL" id="BLKM01004528">
    <property type="protein sequence ID" value="GFG31648.1"/>
    <property type="molecule type" value="Genomic_DNA"/>
</dbReference>
<gene>
    <name evidence="1" type="ORF">Cfor_12544</name>
</gene>
<evidence type="ECO:0000313" key="1">
    <source>
        <dbReference type="EMBL" id="GFG31648.1"/>
    </source>
</evidence>
<sequence>MATTNSILFLQSRHRRTLSSIRSQQPGSLPDYQVDPYRLLEDDLKEVYDDIREVSL</sequence>
<proteinExistence type="predicted"/>
<protein>
    <submittedName>
        <fullName evidence="1">Uncharacterized protein</fullName>
    </submittedName>
</protein>
<dbReference type="Proteomes" id="UP000502823">
    <property type="component" value="Unassembled WGS sequence"/>
</dbReference>
<dbReference type="InParanoid" id="A0A6L2PM71"/>
<reference evidence="2" key="1">
    <citation type="submission" date="2020-01" db="EMBL/GenBank/DDBJ databases">
        <title>Draft genome sequence of the Termite Coptotermes fromosanus.</title>
        <authorList>
            <person name="Itakura S."/>
            <person name="Yosikawa Y."/>
            <person name="Umezawa K."/>
        </authorList>
    </citation>
    <scope>NUCLEOTIDE SEQUENCE [LARGE SCALE GENOMIC DNA]</scope>
</reference>
<comment type="caution">
    <text evidence="1">The sequence shown here is derived from an EMBL/GenBank/DDBJ whole genome shotgun (WGS) entry which is preliminary data.</text>
</comment>
<dbReference type="AlphaFoldDB" id="A0A6L2PM71"/>
<keyword evidence="2" id="KW-1185">Reference proteome</keyword>
<accession>A0A6L2PM71</accession>
<organism evidence="1 2">
    <name type="scientific">Coptotermes formosanus</name>
    <name type="common">Formosan subterranean termite</name>
    <dbReference type="NCBI Taxonomy" id="36987"/>
    <lineage>
        <taxon>Eukaryota</taxon>
        <taxon>Metazoa</taxon>
        <taxon>Ecdysozoa</taxon>
        <taxon>Arthropoda</taxon>
        <taxon>Hexapoda</taxon>
        <taxon>Insecta</taxon>
        <taxon>Pterygota</taxon>
        <taxon>Neoptera</taxon>
        <taxon>Polyneoptera</taxon>
        <taxon>Dictyoptera</taxon>
        <taxon>Blattodea</taxon>
        <taxon>Blattoidea</taxon>
        <taxon>Termitoidae</taxon>
        <taxon>Rhinotermitidae</taxon>
        <taxon>Coptotermes</taxon>
    </lineage>
</organism>
<dbReference type="OrthoDB" id="9927103at2759"/>
<evidence type="ECO:0000313" key="2">
    <source>
        <dbReference type="Proteomes" id="UP000502823"/>
    </source>
</evidence>